<dbReference type="EMBL" id="MK500379">
    <property type="protein sequence ID" value="QBK88208.1"/>
    <property type="molecule type" value="Genomic_DNA"/>
</dbReference>
<evidence type="ECO:0000256" key="1">
    <source>
        <dbReference type="SAM" id="MobiDB-lite"/>
    </source>
</evidence>
<proteinExistence type="predicted"/>
<accession>A0A481YYD5</accession>
<protein>
    <submittedName>
        <fullName evidence="2">Uncharacterized protein</fullName>
    </submittedName>
</protein>
<organism evidence="2">
    <name type="scientific">Marseillevirus LCMAC202</name>
    <dbReference type="NCBI Taxonomy" id="2506606"/>
    <lineage>
        <taxon>Viruses</taxon>
        <taxon>Varidnaviria</taxon>
        <taxon>Bamfordvirae</taxon>
        <taxon>Nucleocytoviricota</taxon>
        <taxon>Megaviricetes</taxon>
        <taxon>Pimascovirales</taxon>
        <taxon>Pimascovirales incertae sedis</taxon>
        <taxon>Marseilleviridae</taxon>
    </lineage>
</organism>
<sequence>MLLKVGPTSDCPTSSGPTFNKSRSKEPVHAPAPVVSFGKLEAARQRSWLQEVDQEGRAATRLPTFFLKGGSQHAIFKKSAALFE</sequence>
<gene>
    <name evidence="2" type="ORF">LCMAC202_05700</name>
</gene>
<reference evidence="2" key="1">
    <citation type="journal article" date="2019" name="MBio">
        <title>Virus Genomes from Deep Sea Sediments Expand the Ocean Megavirome and Support Independent Origins of Viral Gigantism.</title>
        <authorList>
            <person name="Backstrom D."/>
            <person name="Yutin N."/>
            <person name="Jorgensen S.L."/>
            <person name="Dharamshi J."/>
            <person name="Homa F."/>
            <person name="Zaremba-Niedwiedzka K."/>
            <person name="Spang A."/>
            <person name="Wolf Y.I."/>
            <person name="Koonin E.V."/>
            <person name="Ettema T.J."/>
        </authorList>
    </citation>
    <scope>NUCLEOTIDE SEQUENCE</scope>
</reference>
<feature type="region of interest" description="Disordered" evidence="1">
    <location>
        <begin position="1"/>
        <end position="31"/>
    </location>
</feature>
<evidence type="ECO:0000313" key="2">
    <source>
        <dbReference type="EMBL" id="QBK88208.1"/>
    </source>
</evidence>
<feature type="compositionally biased region" description="Polar residues" evidence="1">
    <location>
        <begin position="10"/>
        <end position="21"/>
    </location>
</feature>
<name>A0A481YYD5_9VIRU</name>